<dbReference type="PANTHER" id="PTHR48100">
    <property type="entry name" value="BROAD-SPECIFICITY PHOSPHATASE YOR283W-RELATED"/>
    <property type="match status" value="1"/>
</dbReference>
<dbReference type="AlphaFoldDB" id="A0A2N6L4C3"/>
<evidence type="ECO:0000313" key="4">
    <source>
        <dbReference type="Proteomes" id="UP000235081"/>
    </source>
</evidence>
<comment type="caution">
    <text evidence="3">The sequence shown here is derived from an EMBL/GenBank/DDBJ whole genome shotgun (WGS) entry which is preliminary data.</text>
</comment>
<proteinExistence type="predicted"/>
<dbReference type="Proteomes" id="UP000235081">
    <property type="component" value="Unassembled WGS sequence"/>
</dbReference>
<dbReference type="SUPFAM" id="SSF53254">
    <property type="entry name" value="Phosphoglycerate mutase-like"/>
    <property type="match status" value="1"/>
</dbReference>
<dbReference type="EMBL" id="NMQE01000935">
    <property type="protein sequence ID" value="PMB15551.1"/>
    <property type="molecule type" value="Genomic_DNA"/>
</dbReference>
<evidence type="ECO:0000313" key="3">
    <source>
        <dbReference type="EMBL" id="PMB15551.1"/>
    </source>
</evidence>
<feature type="binding site" evidence="2">
    <location>
        <begin position="83"/>
        <end position="86"/>
    </location>
    <ligand>
        <name>substrate</name>
    </ligand>
</feature>
<accession>A0A2N6L4C3</accession>
<gene>
    <name evidence="3" type="ORF">CEN46_25690</name>
</gene>
<evidence type="ECO:0000256" key="1">
    <source>
        <dbReference type="PIRSR" id="PIRSR613078-1"/>
    </source>
</evidence>
<feature type="active site" description="Tele-phosphohistidine intermediate" evidence="1">
    <location>
        <position position="10"/>
    </location>
</feature>
<dbReference type="InterPro" id="IPR013078">
    <property type="entry name" value="His_Pase_superF_clade-1"/>
</dbReference>
<dbReference type="RefSeq" id="WP_102183690.1">
    <property type="nucleotide sequence ID" value="NZ_NMQE01000935.1"/>
</dbReference>
<dbReference type="InterPro" id="IPR029033">
    <property type="entry name" value="His_PPase_superfam"/>
</dbReference>
<name>A0A2N6L4C3_9CYAN</name>
<dbReference type="CDD" id="cd07067">
    <property type="entry name" value="HP_PGM_like"/>
    <property type="match status" value="1"/>
</dbReference>
<dbReference type="SMART" id="SM00855">
    <property type="entry name" value="PGAM"/>
    <property type="match status" value="1"/>
</dbReference>
<feature type="active site" description="Proton donor/acceptor" evidence="1">
    <location>
        <position position="83"/>
    </location>
</feature>
<organism evidence="3 4">
    <name type="scientific">Fischerella thermalis CCMEE 5318</name>
    <dbReference type="NCBI Taxonomy" id="2019666"/>
    <lineage>
        <taxon>Bacteria</taxon>
        <taxon>Bacillati</taxon>
        <taxon>Cyanobacteriota</taxon>
        <taxon>Cyanophyceae</taxon>
        <taxon>Nostocales</taxon>
        <taxon>Hapalosiphonaceae</taxon>
        <taxon>Fischerella</taxon>
    </lineage>
</organism>
<dbReference type="InterPro" id="IPR050275">
    <property type="entry name" value="PGM_Phosphatase"/>
</dbReference>
<protein>
    <submittedName>
        <fullName evidence="3">Histidine phosphatase family protein</fullName>
    </submittedName>
</protein>
<dbReference type="PANTHER" id="PTHR48100:SF1">
    <property type="entry name" value="HISTIDINE PHOSPHATASE FAMILY PROTEIN-RELATED"/>
    <property type="match status" value="1"/>
</dbReference>
<dbReference type="Pfam" id="PF00300">
    <property type="entry name" value="His_Phos_1"/>
    <property type="match status" value="1"/>
</dbReference>
<feature type="binding site" evidence="2">
    <location>
        <position position="59"/>
    </location>
    <ligand>
        <name>substrate</name>
    </ligand>
</feature>
<dbReference type="GO" id="GO:0005737">
    <property type="term" value="C:cytoplasm"/>
    <property type="evidence" value="ECO:0007669"/>
    <property type="project" value="TreeGrafter"/>
</dbReference>
<dbReference type="Gene3D" id="3.40.50.1240">
    <property type="entry name" value="Phosphoglycerate mutase-like"/>
    <property type="match status" value="1"/>
</dbReference>
<dbReference type="GO" id="GO:0016791">
    <property type="term" value="F:phosphatase activity"/>
    <property type="evidence" value="ECO:0007669"/>
    <property type="project" value="TreeGrafter"/>
</dbReference>
<evidence type="ECO:0000256" key="2">
    <source>
        <dbReference type="PIRSR" id="PIRSR613078-2"/>
    </source>
</evidence>
<sequence length="212" mass="24000">MSLKLYLLRHGETIYSRTGGYCGVLDPDLTLEGHLMAKAFAETYSKLPWKAIYVSPMKRTIATAKPLCDVIRMEMQLRDGLKEINYGQWEDKNVDYVKEKYEDDYVRWLTEPAWNSPTYGETAVQVASRSSVVIAEIEEKYTTGNVLVVSHKATLRIILCGLLGIDLGRYRDRINALAASISVVKFDIHGPLLEVLGDRYHLPEELRALTGT</sequence>
<reference evidence="3 4" key="1">
    <citation type="submission" date="2017-07" db="EMBL/GenBank/DDBJ databases">
        <title>Genomes of Fischerella (Mastigocladus) sp. strains.</title>
        <authorList>
            <person name="Miller S.R."/>
        </authorList>
    </citation>
    <scope>NUCLEOTIDE SEQUENCE [LARGE SCALE GENOMIC DNA]</scope>
    <source>
        <strain evidence="3 4">CCMEE 5318</strain>
    </source>
</reference>